<name>A0A484NUF4_9ZZZZ</name>
<dbReference type="EMBL" id="CAADHY010000009">
    <property type="protein sequence ID" value="VFR17444.1"/>
    <property type="molecule type" value="Genomic_DNA"/>
</dbReference>
<feature type="compositionally biased region" description="Basic and acidic residues" evidence="1">
    <location>
        <begin position="1"/>
        <end position="12"/>
    </location>
</feature>
<reference evidence="2" key="1">
    <citation type="submission" date="2019-03" db="EMBL/GenBank/DDBJ databases">
        <authorList>
            <person name="Danneels B."/>
        </authorList>
    </citation>
    <scope>NUCLEOTIDE SEQUENCE</scope>
</reference>
<organism evidence="2">
    <name type="scientific">plant metagenome</name>
    <dbReference type="NCBI Taxonomy" id="1297885"/>
    <lineage>
        <taxon>unclassified sequences</taxon>
        <taxon>metagenomes</taxon>
        <taxon>organismal metagenomes</taxon>
    </lineage>
</organism>
<accession>A0A484NUF4</accession>
<evidence type="ECO:0000256" key="1">
    <source>
        <dbReference type="SAM" id="MobiDB-lite"/>
    </source>
</evidence>
<proteinExistence type="predicted"/>
<evidence type="ECO:0000313" key="2">
    <source>
        <dbReference type="EMBL" id="VFR17444.1"/>
    </source>
</evidence>
<dbReference type="AlphaFoldDB" id="A0A484NUF4"/>
<gene>
    <name evidence="2" type="ORF">AMP9_0302</name>
</gene>
<feature type="region of interest" description="Disordered" evidence="1">
    <location>
        <begin position="1"/>
        <end position="47"/>
    </location>
</feature>
<protein>
    <submittedName>
        <fullName evidence="2">Uncharacterized protein</fullName>
    </submittedName>
</protein>
<sequence>MGQGDRGREDYGGVKVPPPRRCAPPPQGGGAGGPAEPAPLHPCSSFC</sequence>
<feature type="compositionally biased region" description="Pro residues" evidence="1">
    <location>
        <begin position="16"/>
        <end position="27"/>
    </location>
</feature>